<comment type="similarity">
    <text evidence="2">Belongs to the Mediator complex subunit 22 family.</text>
</comment>
<evidence type="ECO:0000313" key="7">
    <source>
        <dbReference type="EMBL" id="KAH7076000.1"/>
    </source>
</evidence>
<gene>
    <name evidence="7" type="ORF">FB567DRAFT_552974</name>
</gene>
<comment type="caution">
    <text evidence="7">The sequence shown here is derived from an EMBL/GenBank/DDBJ whole genome shotgun (WGS) entry which is preliminary data.</text>
</comment>
<keyword evidence="8" id="KW-1185">Reference proteome</keyword>
<dbReference type="GO" id="GO:0006357">
    <property type="term" value="P:regulation of transcription by RNA polymerase II"/>
    <property type="evidence" value="ECO:0007669"/>
    <property type="project" value="InterPro"/>
</dbReference>
<evidence type="ECO:0000256" key="2">
    <source>
        <dbReference type="ARBA" id="ARBA00005942"/>
    </source>
</evidence>
<dbReference type="GO" id="GO:0003712">
    <property type="term" value="F:transcription coregulator activity"/>
    <property type="evidence" value="ECO:0007669"/>
    <property type="project" value="InterPro"/>
</dbReference>
<proteinExistence type="inferred from homology"/>
<sequence length="155" mass="17460">MNPSERTKEALVARTENLCNAIYDERTRDPWGGDGYLSTILRTVRMEETSAYSEYQKMNEARDYYTSAQKELTIKEQSAGLIKTTQDLSTLIRDLQELWLFGGLDTLQEGGEEEERREREKAGKVAGMIEELARGKRVGGGSETSGVKEEGKRDG</sequence>
<evidence type="ECO:0000256" key="1">
    <source>
        <dbReference type="ARBA" id="ARBA00004123"/>
    </source>
</evidence>
<evidence type="ECO:0000256" key="3">
    <source>
        <dbReference type="ARBA" id="ARBA00023015"/>
    </source>
</evidence>
<evidence type="ECO:0000256" key="6">
    <source>
        <dbReference type="SAM" id="MobiDB-lite"/>
    </source>
</evidence>
<evidence type="ECO:0000313" key="8">
    <source>
        <dbReference type="Proteomes" id="UP000813461"/>
    </source>
</evidence>
<dbReference type="Proteomes" id="UP000813461">
    <property type="component" value="Unassembled WGS sequence"/>
</dbReference>
<keyword evidence="5" id="KW-0539">Nucleus</keyword>
<feature type="compositionally biased region" description="Basic and acidic residues" evidence="6">
    <location>
        <begin position="146"/>
        <end position="155"/>
    </location>
</feature>
<name>A0A8K0QYM6_9PLEO</name>
<reference evidence="7" key="1">
    <citation type="journal article" date="2021" name="Nat. Commun.">
        <title>Genetic determinants of endophytism in the Arabidopsis root mycobiome.</title>
        <authorList>
            <person name="Mesny F."/>
            <person name="Miyauchi S."/>
            <person name="Thiergart T."/>
            <person name="Pickel B."/>
            <person name="Atanasova L."/>
            <person name="Karlsson M."/>
            <person name="Huettel B."/>
            <person name="Barry K.W."/>
            <person name="Haridas S."/>
            <person name="Chen C."/>
            <person name="Bauer D."/>
            <person name="Andreopoulos W."/>
            <person name="Pangilinan J."/>
            <person name="LaButti K."/>
            <person name="Riley R."/>
            <person name="Lipzen A."/>
            <person name="Clum A."/>
            <person name="Drula E."/>
            <person name="Henrissat B."/>
            <person name="Kohler A."/>
            <person name="Grigoriev I.V."/>
            <person name="Martin F.M."/>
            <person name="Hacquard S."/>
        </authorList>
    </citation>
    <scope>NUCLEOTIDE SEQUENCE</scope>
    <source>
        <strain evidence="7">MPI-SDFR-AT-0120</strain>
    </source>
</reference>
<evidence type="ECO:0000256" key="4">
    <source>
        <dbReference type="ARBA" id="ARBA00023163"/>
    </source>
</evidence>
<dbReference type="InterPro" id="IPR009332">
    <property type="entry name" value="Med22"/>
</dbReference>
<dbReference type="Pfam" id="PF06179">
    <property type="entry name" value="Med22"/>
    <property type="match status" value="1"/>
</dbReference>
<dbReference type="OrthoDB" id="203279at2759"/>
<dbReference type="Gene3D" id="6.10.280.160">
    <property type="entry name" value="Mediator of RNA polymerase II transcription subunit 22"/>
    <property type="match status" value="1"/>
</dbReference>
<keyword evidence="3" id="KW-0805">Transcription regulation</keyword>
<feature type="region of interest" description="Disordered" evidence="6">
    <location>
        <begin position="133"/>
        <end position="155"/>
    </location>
</feature>
<dbReference type="AlphaFoldDB" id="A0A8K0QYM6"/>
<protein>
    <submittedName>
        <fullName evidence="7">Uncharacterized protein</fullName>
    </submittedName>
</protein>
<comment type="subcellular location">
    <subcellularLocation>
        <location evidence="1">Nucleus</location>
    </subcellularLocation>
</comment>
<organism evidence="7 8">
    <name type="scientific">Paraphoma chrysanthemicola</name>
    <dbReference type="NCBI Taxonomy" id="798071"/>
    <lineage>
        <taxon>Eukaryota</taxon>
        <taxon>Fungi</taxon>
        <taxon>Dikarya</taxon>
        <taxon>Ascomycota</taxon>
        <taxon>Pezizomycotina</taxon>
        <taxon>Dothideomycetes</taxon>
        <taxon>Pleosporomycetidae</taxon>
        <taxon>Pleosporales</taxon>
        <taxon>Pleosporineae</taxon>
        <taxon>Phaeosphaeriaceae</taxon>
        <taxon>Paraphoma</taxon>
    </lineage>
</organism>
<keyword evidence="4" id="KW-0804">Transcription</keyword>
<accession>A0A8K0QYM6</accession>
<dbReference type="GO" id="GO:0016592">
    <property type="term" value="C:mediator complex"/>
    <property type="evidence" value="ECO:0007669"/>
    <property type="project" value="InterPro"/>
</dbReference>
<evidence type="ECO:0000256" key="5">
    <source>
        <dbReference type="ARBA" id="ARBA00023242"/>
    </source>
</evidence>
<dbReference type="EMBL" id="JAGMVJ010000019">
    <property type="protein sequence ID" value="KAH7076000.1"/>
    <property type="molecule type" value="Genomic_DNA"/>
</dbReference>